<comment type="subunit">
    <text evidence="13">Heteropentamer composed of five different subunits.</text>
</comment>
<dbReference type="Pfam" id="PF01756">
    <property type="entry name" value="ACOX"/>
    <property type="match status" value="1"/>
</dbReference>
<keyword evidence="7" id="KW-0285">Flavoprotein</keyword>
<dbReference type="FunFam" id="2.40.110.10:FF:000003">
    <property type="entry name" value="Acyl-coenzyme A oxidase"/>
    <property type="match status" value="1"/>
</dbReference>
<keyword evidence="11" id="KW-0443">Lipid metabolism</keyword>
<dbReference type="Gene3D" id="1.10.540.10">
    <property type="entry name" value="Acyl-CoA dehydrogenase/oxidase, N-terminal domain"/>
    <property type="match status" value="1"/>
</dbReference>
<organism evidence="20 21">
    <name type="scientific">Rhizopus azygosporus</name>
    <name type="common">Rhizopus microsporus var. azygosporus</name>
    <dbReference type="NCBI Taxonomy" id="86630"/>
    <lineage>
        <taxon>Eukaryota</taxon>
        <taxon>Fungi</taxon>
        <taxon>Fungi incertae sedis</taxon>
        <taxon>Mucoromycota</taxon>
        <taxon>Mucoromycotina</taxon>
        <taxon>Mucoromycetes</taxon>
        <taxon>Mucorales</taxon>
        <taxon>Mucorineae</taxon>
        <taxon>Rhizopodaceae</taxon>
        <taxon>Rhizopus</taxon>
    </lineage>
</organism>
<feature type="region of interest" description="Disordered" evidence="14">
    <location>
        <begin position="876"/>
        <end position="932"/>
    </location>
</feature>
<evidence type="ECO:0000256" key="6">
    <source>
        <dbReference type="ARBA" id="ARBA00012870"/>
    </source>
</evidence>
<dbReference type="GO" id="GO:0005777">
    <property type="term" value="C:peroxisome"/>
    <property type="evidence" value="ECO:0007669"/>
    <property type="project" value="UniProtKB-SubCell"/>
</dbReference>
<comment type="cofactor">
    <cofactor evidence="2">
        <name>FAD</name>
        <dbReference type="ChEBI" id="CHEBI:57692"/>
    </cofactor>
</comment>
<evidence type="ECO:0000256" key="15">
    <source>
        <dbReference type="SAM" id="Phobius"/>
    </source>
</evidence>
<dbReference type="EMBL" id="PJQL01000702">
    <property type="protein sequence ID" value="RCH93402.1"/>
    <property type="molecule type" value="Genomic_DNA"/>
</dbReference>
<dbReference type="InterPro" id="IPR002655">
    <property type="entry name" value="Acyl-CoA_oxidase_C"/>
</dbReference>
<evidence type="ECO:0000256" key="4">
    <source>
        <dbReference type="ARBA" id="ARBA00004846"/>
    </source>
</evidence>
<dbReference type="InterPro" id="IPR055060">
    <property type="entry name" value="ACOX_C_alpha1"/>
</dbReference>
<dbReference type="InterPro" id="IPR006091">
    <property type="entry name" value="Acyl-CoA_Oxase/DH_mid-dom"/>
</dbReference>
<comment type="similarity">
    <text evidence="5">Belongs to the acyl-CoA oxidase family.</text>
</comment>
<evidence type="ECO:0000259" key="19">
    <source>
        <dbReference type="Pfam" id="PF22924"/>
    </source>
</evidence>
<dbReference type="AlphaFoldDB" id="A0A367JTV0"/>
<evidence type="ECO:0000256" key="5">
    <source>
        <dbReference type="ARBA" id="ARBA00006288"/>
    </source>
</evidence>
<feature type="domain" description="Acyl-coenzyme A oxidase N-terminal" evidence="18">
    <location>
        <begin position="40"/>
        <end position="150"/>
    </location>
</feature>
<dbReference type="PANTHER" id="PTHR10909:SF352">
    <property type="entry name" value="ACYL-COENZYME A OXIDASE-LIKE PROTEIN"/>
    <property type="match status" value="1"/>
</dbReference>
<dbReference type="InterPro" id="IPR036250">
    <property type="entry name" value="AcylCo_DH-like_C"/>
</dbReference>
<dbReference type="STRING" id="86630.A0A367JTV0"/>
<dbReference type="Pfam" id="PF02770">
    <property type="entry name" value="Acyl-CoA_dh_M"/>
    <property type="match status" value="1"/>
</dbReference>
<evidence type="ECO:0000256" key="14">
    <source>
        <dbReference type="SAM" id="MobiDB-lite"/>
    </source>
</evidence>
<dbReference type="InterPro" id="IPR012258">
    <property type="entry name" value="Acyl-CoA_oxidase"/>
</dbReference>
<dbReference type="GO" id="GO:0005504">
    <property type="term" value="F:fatty acid binding"/>
    <property type="evidence" value="ECO:0007669"/>
    <property type="project" value="TreeGrafter"/>
</dbReference>
<feature type="transmembrane region" description="Helical" evidence="15">
    <location>
        <begin position="725"/>
        <end position="746"/>
    </location>
</feature>
<keyword evidence="9" id="KW-0276">Fatty acid metabolism</keyword>
<feature type="transmembrane region" description="Helical" evidence="15">
    <location>
        <begin position="833"/>
        <end position="852"/>
    </location>
</feature>
<keyword evidence="15" id="KW-0472">Membrane</keyword>
<comment type="caution">
    <text evidence="20">The sequence shown here is derived from an EMBL/GenBank/DDBJ whole genome shotgun (WGS) entry which is preliminary data.</text>
</comment>
<evidence type="ECO:0000256" key="1">
    <source>
        <dbReference type="ARBA" id="ARBA00001201"/>
    </source>
</evidence>
<sequence>MPIKQRLAAVKQHLTDEQVYAKAIDPVESMNEERAKASFNIRELTYLLDGGEKSTLLKERFMQEFERDPLFKMDDIHDITKDELRERTMEKFRSLVHHLSNEPIDVFKKRMEIVSLIDPGFWTRFGVHYGLFVGALQSNATSGQLGYWFQKGALSLSGMVGCFAMTELGHGSNVPGLETTATFDEASDQFIIHTPTLTATKWWIGGAAHSATHAAVFAQLIVKGKNYGTKCFVVPLRDPKTYNLLPGVNIGDIGKKMGRDGIDNGWIQFTHVRIPRSYMLMKHTKVSRTGTVKEPKLQQLTYGALLQGRVAMVVDSGNVSKKALTIAIRYAVVRRQFSNSDSKIETKLIDYPIHQRRLMPLLAQTFAMLFTGSEMTEMYNKMMNRLENAKPGDTDLEKVLEMLKETHATSAGLKAFCTWNCLSTIEACRQACGGHGYSAYTGLAGMYQDFAVQCTWEGDNTILTLQLGRYLIASFREAVKGKKLSPGVGYLNNLDALIGKRCNAANADALLDPKVILEGWQVVCANVVRNAALEFEGCIKQGLSVDDAYEQCSQSRLYAAKLHSYGYLFNRFLDGVSKVEGNLKAALLDVCLLYGLYTIEENAGAFLQYEYFSPKQMESIRSFTNDLCKAVRDQAIPLVDAFNLSDYIVNSPLGRADGNVYVHYFDQVKRSNPQGPHPYFNRLIKPLIDREVNEADEDDEDAGLEDEDEDAEHLYKLFSIMKYHLFLYSAIVILLLTSFVAGQLNITTTDANSTISANSTITGSTTSSTSMLPSSSTMSVPSSSIPPSATRINVTTSSAIAFPQPTVQGTGWDPNGNAPPPTKESWLKEHNRFVFIIFIGLLVLGLLLWYIIKSVKGMRKRLAEENQAHLYMMQQTSGANNNNNGNTATVRPSDAVNLESATPISPPPAYKFDDHPNNSQQQQQQQPGHSQY</sequence>
<evidence type="ECO:0000256" key="10">
    <source>
        <dbReference type="ARBA" id="ARBA00023002"/>
    </source>
</evidence>
<feature type="domain" description="Acyl-CoA oxidase C-alpha1" evidence="19">
    <location>
        <begin position="302"/>
        <end position="472"/>
    </location>
</feature>
<evidence type="ECO:0000256" key="13">
    <source>
        <dbReference type="ARBA" id="ARBA00063271"/>
    </source>
</evidence>
<accession>A0A367JTV0</accession>
<feature type="compositionally biased region" description="Low complexity" evidence="14">
    <location>
        <begin position="878"/>
        <end position="889"/>
    </location>
</feature>
<dbReference type="InterPro" id="IPR009100">
    <property type="entry name" value="AcylCoA_DH/oxidase_NM_dom_sf"/>
</dbReference>
<evidence type="ECO:0000256" key="7">
    <source>
        <dbReference type="ARBA" id="ARBA00022630"/>
    </source>
</evidence>
<dbReference type="FunFam" id="1.10.540.10:FF:000018">
    <property type="entry name" value="Acyl-coenzyme A oxidase"/>
    <property type="match status" value="1"/>
</dbReference>
<dbReference type="FunFam" id="1.20.140.10:FF:000013">
    <property type="entry name" value="Acyl-coenzyme A oxidase"/>
    <property type="match status" value="1"/>
</dbReference>
<dbReference type="Gene3D" id="1.20.140.10">
    <property type="entry name" value="Butyryl-CoA Dehydrogenase, subunit A, domain 3"/>
    <property type="match status" value="2"/>
</dbReference>
<dbReference type="OrthoDB" id="538336at2759"/>
<feature type="domain" description="Acyl-CoA oxidase C-terminal" evidence="16">
    <location>
        <begin position="512"/>
        <end position="688"/>
    </location>
</feature>
<evidence type="ECO:0000256" key="2">
    <source>
        <dbReference type="ARBA" id="ARBA00001974"/>
    </source>
</evidence>
<evidence type="ECO:0000259" key="18">
    <source>
        <dbReference type="Pfam" id="PF14749"/>
    </source>
</evidence>
<evidence type="ECO:0000256" key="9">
    <source>
        <dbReference type="ARBA" id="ARBA00022832"/>
    </source>
</evidence>
<evidence type="ECO:0000259" key="16">
    <source>
        <dbReference type="Pfam" id="PF01756"/>
    </source>
</evidence>
<dbReference type="Gene3D" id="2.40.110.10">
    <property type="entry name" value="Butyryl-CoA Dehydrogenase, subunit A, domain 2"/>
    <property type="match status" value="1"/>
</dbReference>
<evidence type="ECO:0000256" key="8">
    <source>
        <dbReference type="ARBA" id="ARBA00022827"/>
    </source>
</evidence>
<dbReference type="GO" id="GO:0033540">
    <property type="term" value="P:fatty acid beta-oxidation using acyl-CoA oxidase"/>
    <property type="evidence" value="ECO:0007669"/>
    <property type="project" value="UniProtKB-UniPathway"/>
</dbReference>
<dbReference type="UniPathway" id="UPA00661"/>
<keyword evidence="15" id="KW-0812">Transmembrane</keyword>
<dbReference type="Pfam" id="PF22924">
    <property type="entry name" value="ACOX_C_alpha1"/>
    <property type="match status" value="1"/>
</dbReference>
<comment type="catalytic activity">
    <reaction evidence="1">
        <text>a 2,3-saturated acyl-CoA + O2 = a (2E)-enoyl-CoA + H2O2</text>
        <dbReference type="Rhea" id="RHEA:38959"/>
        <dbReference type="ChEBI" id="CHEBI:15379"/>
        <dbReference type="ChEBI" id="CHEBI:16240"/>
        <dbReference type="ChEBI" id="CHEBI:58856"/>
        <dbReference type="ChEBI" id="CHEBI:65111"/>
        <dbReference type="EC" id="1.3.3.6"/>
    </reaction>
</comment>
<protein>
    <recommendedName>
        <fullName evidence="6">acyl-CoA oxidase</fullName>
        <ecNumber evidence="6">1.3.3.6</ecNumber>
    </recommendedName>
</protein>
<dbReference type="GO" id="GO:0071949">
    <property type="term" value="F:FAD binding"/>
    <property type="evidence" value="ECO:0007669"/>
    <property type="project" value="InterPro"/>
</dbReference>
<evidence type="ECO:0000256" key="11">
    <source>
        <dbReference type="ARBA" id="ARBA00023098"/>
    </source>
</evidence>
<comment type="subcellular location">
    <subcellularLocation>
        <location evidence="3">Peroxisome</location>
    </subcellularLocation>
</comment>
<proteinExistence type="inferred from homology"/>
<dbReference type="SUPFAM" id="SSF56645">
    <property type="entry name" value="Acyl-CoA dehydrogenase NM domain-like"/>
    <property type="match status" value="1"/>
</dbReference>
<comment type="pathway">
    <text evidence="4">Lipid metabolism; peroxisomal fatty acid beta-oxidation.</text>
</comment>
<dbReference type="InterPro" id="IPR046373">
    <property type="entry name" value="Acyl-CoA_Oxase/DH_mid-dom_sf"/>
</dbReference>
<dbReference type="Pfam" id="PF14749">
    <property type="entry name" value="Acyl-CoA_ox_N"/>
    <property type="match status" value="1"/>
</dbReference>
<gene>
    <name evidence="20" type="primary">POX1_1</name>
    <name evidence="20" type="ORF">CU097_002359</name>
</gene>
<evidence type="ECO:0000256" key="12">
    <source>
        <dbReference type="ARBA" id="ARBA00023140"/>
    </source>
</evidence>
<evidence type="ECO:0000313" key="20">
    <source>
        <dbReference type="EMBL" id="RCH93402.1"/>
    </source>
</evidence>
<reference evidence="20 21" key="1">
    <citation type="journal article" date="2018" name="G3 (Bethesda)">
        <title>Phylogenetic and Phylogenomic Definition of Rhizopus Species.</title>
        <authorList>
            <person name="Gryganskyi A.P."/>
            <person name="Golan J."/>
            <person name="Dolatabadi S."/>
            <person name="Mondo S."/>
            <person name="Robb S."/>
            <person name="Idnurm A."/>
            <person name="Muszewska A."/>
            <person name="Steczkiewicz K."/>
            <person name="Masonjones S."/>
            <person name="Liao H.L."/>
            <person name="Gajdeczka M.T."/>
            <person name="Anike F."/>
            <person name="Vuek A."/>
            <person name="Anishchenko I.M."/>
            <person name="Voigt K."/>
            <person name="de Hoog G.S."/>
            <person name="Smith M.E."/>
            <person name="Heitman J."/>
            <person name="Vilgalys R."/>
            <person name="Stajich J.E."/>
        </authorList>
    </citation>
    <scope>NUCLEOTIDE SEQUENCE [LARGE SCALE GENOMIC DNA]</scope>
    <source>
        <strain evidence="20 21">CBS 357.93</strain>
    </source>
</reference>
<dbReference type="Proteomes" id="UP000252139">
    <property type="component" value="Unassembled WGS sequence"/>
</dbReference>
<dbReference type="InterPro" id="IPR037069">
    <property type="entry name" value="AcylCoA_DH/ox_N_sf"/>
</dbReference>
<feature type="domain" description="Acyl-CoA oxidase/dehydrogenase middle" evidence="17">
    <location>
        <begin position="162"/>
        <end position="272"/>
    </location>
</feature>
<keyword evidence="12" id="KW-0576">Peroxisome</keyword>
<dbReference type="PANTHER" id="PTHR10909">
    <property type="entry name" value="ELECTRON TRANSPORT OXIDOREDUCTASE"/>
    <property type="match status" value="1"/>
</dbReference>
<dbReference type="SUPFAM" id="SSF47203">
    <property type="entry name" value="Acyl-CoA dehydrogenase C-terminal domain-like"/>
    <property type="match status" value="2"/>
</dbReference>
<dbReference type="GO" id="GO:0055088">
    <property type="term" value="P:lipid homeostasis"/>
    <property type="evidence" value="ECO:0007669"/>
    <property type="project" value="TreeGrafter"/>
</dbReference>
<keyword evidence="21" id="KW-1185">Reference proteome</keyword>
<name>A0A367JTV0_RHIAZ</name>
<keyword evidence="8" id="KW-0274">FAD</keyword>
<evidence type="ECO:0000259" key="17">
    <source>
        <dbReference type="Pfam" id="PF02770"/>
    </source>
</evidence>
<evidence type="ECO:0000256" key="3">
    <source>
        <dbReference type="ARBA" id="ARBA00004275"/>
    </source>
</evidence>
<dbReference type="GO" id="GO:0003997">
    <property type="term" value="F:acyl-CoA oxidase activity"/>
    <property type="evidence" value="ECO:0007669"/>
    <property type="project" value="UniProtKB-EC"/>
</dbReference>
<dbReference type="FunFam" id="1.20.140.10:FF:000015">
    <property type="entry name" value="Acyl-coenzyme A oxidase"/>
    <property type="match status" value="1"/>
</dbReference>
<keyword evidence="15" id="KW-1133">Transmembrane helix</keyword>
<evidence type="ECO:0000313" key="21">
    <source>
        <dbReference type="Proteomes" id="UP000252139"/>
    </source>
</evidence>
<keyword evidence="10" id="KW-0560">Oxidoreductase</keyword>
<dbReference type="InterPro" id="IPR029320">
    <property type="entry name" value="Acyl-CoA_ox_N"/>
</dbReference>
<feature type="region of interest" description="Disordered" evidence="14">
    <location>
        <begin position="760"/>
        <end position="787"/>
    </location>
</feature>
<dbReference type="EC" id="1.3.3.6" evidence="6"/>